<dbReference type="GO" id="GO:0015189">
    <property type="term" value="F:L-lysine transmembrane transporter activity"/>
    <property type="evidence" value="ECO:0007669"/>
    <property type="project" value="TreeGrafter"/>
</dbReference>
<evidence type="ECO:0000259" key="6">
    <source>
        <dbReference type="Pfam" id="PF13906"/>
    </source>
</evidence>
<feature type="transmembrane region" description="Helical" evidence="5">
    <location>
        <begin position="249"/>
        <end position="272"/>
    </location>
</feature>
<dbReference type="InterPro" id="IPR029485">
    <property type="entry name" value="CAT_C"/>
</dbReference>
<evidence type="ECO:0000256" key="1">
    <source>
        <dbReference type="ARBA" id="ARBA00004141"/>
    </source>
</evidence>
<evidence type="ECO:0000313" key="8">
    <source>
        <dbReference type="Proteomes" id="UP000663856"/>
    </source>
</evidence>
<comment type="subcellular location">
    <subcellularLocation>
        <location evidence="1">Membrane</location>
        <topology evidence="1">Multi-pass membrane protein</topology>
    </subcellularLocation>
</comment>
<dbReference type="GO" id="GO:0000064">
    <property type="term" value="F:L-ornithine transmembrane transporter activity"/>
    <property type="evidence" value="ECO:0007669"/>
    <property type="project" value="TreeGrafter"/>
</dbReference>
<protein>
    <recommendedName>
        <fullName evidence="6">Cationic amino acid transporter C-terminal domain-containing protein</fullName>
    </recommendedName>
</protein>
<accession>A0A816S6A9</accession>
<evidence type="ECO:0000256" key="5">
    <source>
        <dbReference type="SAM" id="Phobius"/>
    </source>
</evidence>
<evidence type="ECO:0000256" key="3">
    <source>
        <dbReference type="ARBA" id="ARBA00022989"/>
    </source>
</evidence>
<name>A0A816S6A9_9BILA</name>
<dbReference type="Pfam" id="PF13906">
    <property type="entry name" value="AA_permease_C"/>
    <property type="match status" value="1"/>
</dbReference>
<evidence type="ECO:0000256" key="4">
    <source>
        <dbReference type="ARBA" id="ARBA00023136"/>
    </source>
</evidence>
<dbReference type="FunFam" id="1.20.1740.10:FF:000010">
    <property type="entry name" value="probable cationic amino acid transporter"/>
    <property type="match status" value="1"/>
</dbReference>
<dbReference type="Gene3D" id="1.20.1740.10">
    <property type="entry name" value="Amino acid/polyamine transporter I"/>
    <property type="match status" value="1"/>
</dbReference>
<evidence type="ECO:0000313" key="7">
    <source>
        <dbReference type="EMBL" id="CAF2081470.1"/>
    </source>
</evidence>
<dbReference type="PANTHER" id="PTHR43243:SF105">
    <property type="entry name" value="CATIONIC AMINO ACID TRANSPORTER C-TERMINAL DOMAIN-CONTAINING PROTEIN"/>
    <property type="match status" value="1"/>
</dbReference>
<dbReference type="GO" id="GO:0061459">
    <property type="term" value="F:L-arginine transmembrane transporter activity"/>
    <property type="evidence" value="ECO:0007669"/>
    <property type="project" value="TreeGrafter"/>
</dbReference>
<feature type="transmembrane region" description="Helical" evidence="5">
    <location>
        <begin position="336"/>
        <end position="362"/>
    </location>
</feature>
<proteinExistence type="predicted"/>
<comment type="caution">
    <text evidence="7">The sequence shown here is derived from an EMBL/GenBank/DDBJ whole genome shotgun (WGS) entry which is preliminary data.</text>
</comment>
<keyword evidence="3 5" id="KW-1133">Transmembrane helix</keyword>
<dbReference type="PIRSF" id="PIRSF006060">
    <property type="entry name" value="AA_transporter"/>
    <property type="match status" value="1"/>
</dbReference>
<feature type="transmembrane region" description="Helical" evidence="5">
    <location>
        <begin position="411"/>
        <end position="429"/>
    </location>
</feature>
<dbReference type="GO" id="GO:0097638">
    <property type="term" value="P:L-arginine import across plasma membrane"/>
    <property type="evidence" value="ECO:0007669"/>
    <property type="project" value="TreeGrafter"/>
</dbReference>
<feature type="transmembrane region" description="Helical" evidence="5">
    <location>
        <begin position="102"/>
        <end position="123"/>
    </location>
</feature>
<feature type="transmembrane region" description="Helical" evidence="5">
    <location>
        <begin position="200"/>
        <end position="218"/>
    </location>
</feature>
<dbReference type="GO" id="GO:0005886">
    <property type="term" value="C:plasma membrane"/>
    <property type="evidence" value="ECO:0007669"/>
    <property type="project" value="TreeGrafter"/>
</dbReference>
<feature type="transmembrane region" description="Helical" evidence="5">
    <location>
        <begin position="383"/>
        <end position="405"/>
    </location>
</feature>
<feature type="domain" description="Cationic amino acid transporter C-terminal" evidence="6">
    <location>
        <begin position="507"/>
        <end position="556"/>
    </location>
</feature>
<dbReference type="EMBL" id="CAJNRF010006480">
    <property type="protein sequence ID" value="CAF2081470.1"/>
    <property type="molecule type" value="Genomic_DNA"/>
</dbReference>
<reference evidence="7" key="1">
    <citation type="submission" date="2021-02" db="EMBL/GenBank/DDBJ databases">
        <authorList>
            <person name="Nowell W R."/>
        </authorList>
    </citation>
    <scope>NUCLEOTIDE SEQUENCE</scope>
</reference>
<feature type="transmembrane region" description="Helical" evidence="5">
    <location>
        <begin position="468"/>
        <end position="489"/>
    </location>
</feature>
<feature type="transmembrane region" description="Helical" evidence="5">
    <location>
        <begin position="284"/>
        <end position="316"/>
    </location>
</feature>
<organism evidence="7 8">
    <name type="scientific">Rotaria magnacalcarata</name>
    <dbReference type="NCBI Taxonomy" id="392030"/>
    <lineage>
        <taxon>Eukaryota</taxon>
        <taxon>Metazoa</taxon>
        <taxon>Spiralia</taxon>
        <taxon>Gnathifera</taxon>
        <taxon>Rotifera</taxon>
        <taxon>Eurotatoria</taxon>
        <taxon>Bdelloidea</taxon>
        <taxon>Philodinida</taxon>
        <taxon>Philodinidae</taxon>
        <taxon>Rotaria</taxon>
    </lineage>
</organism>
<feature type="transmembrane region" description="Helical" evidence="5">
    <location>
        <begin position="168"/>
        <end position="188"/>
    </location>
</feature>
<dbReference type="AlphaFoldDB" id="A0A816S6A9"/>
<feature type="transmembrane region" description="Helical" evidence="5">
    <location>
        <begin position="39"/>
        <end position="59"/>
    </location>
</feature>
<feature type="transmembrane region" description="Helical" evidence="5">
    <location>
        <begin position="510"/>
        <end position="528"/>
    </location>
</feature>
<dbReference type="Proteomes" id="UP000663856">
    <property type="component" value="Unassembled WGS sequence"/>
</dbReference>
<evidence type="ECO:0000256" key="2">
    <source>
        <dbReference type="ARBA" id="ARBA00022692"/>
    </source>
</evidence>
<feature type="transmembrane region" description="Helical" evidence="5">
    <location>
        <begin position="71"/>
        <end position="90"/>
    </location>
</feature>
<keyword evidence="4 5" id="KW-0472">Membrane</keyword>
<gene>
    <name evidence="7" type="ORF">WKI299_LOCUS16349</name>
</gene>
<feature type="transmembrane region" description="Helical" evidence="5">
    <location>
        <begin position="534"/>
        <end position="552"/>
    </location>
</feature>
<dbReference type="Pfam" id="PF13520">
    <property type="entry name" value="AA_permease_2"/>
    <property type="match status" value="1"/>
</dbReference>
<feature type="transmembrane region" description="Helical" evidence="5">
    <location>
        <begin position="441"/>
        <end position="462"/>
    </location>
</feature>
<dbReference type="InterPro" id="IPR002293">
    <property type="entry name" value="AA/rel_permease1"/>
</dbReference>
<keyword evidence="2 5" id="KW-0812">Transmembrane</keyword>
<dbReference type="PANTHER" id="PTHR43243">
    <property type="entry name" value="INNER MEMBRANE TRANSPORTER YGJI-RELATED"/>
    <property type="match status" value="1"/>
</dbReference>
<sequence>METIKTNNIMQRALAIVSRRKRISATNALHSQLRRCLTVFDLTTLGIGSTLGAGIYILAGTVARDLAGPGVLLSFIIAGIASLLSGLCYAELGSKYPRAGSAYVYSYIVIGELAAFVTGWNLILEYVVGAASSARAWTSTVDSMIGFRMSTFFRSNFPFPFSNPMGMFASYMDIGAFVLTLITTVLLAIGVKESSRMNNFCTTINLTSVAIIVVSGLFKADINNWHIPISQIRQNQSIGLAGYGGFLPYSFSGVLSGAATCFYAFVGFDLVATTGEETENPRRAIPISICLVLLVCSLVYCAVAAVLTLMVPYYSIRIDASLPDAFDRVGLPHVKIAITLGAITGLTSSIIGSLFPLPRVLYSMASDGLLFPIFGKVSNRSRTPIYSTLIGGVFASLMALIFDLLTLVEMLSIGTLIAYTQVALAVLISRYETMDDNNHDLSKSILLIISIILALCFISIYSFEKSNFINPISIIVFAVLLCILILLIYKTFSKKKQNISNEIDNIFLTPLTPWLPIFSIFCNIYLMLKLSFVTWIRFIIWMIMGFSIYFFYGIQQAEKLLLPVSIFI</sequence>